<sequence length="523" mass="54380">MLGLSTLTVGLLLAAFADAQLTLGSASSFSVLGASTVTSTGLTVLTGDVGVSPGTAITGFPPGVFTGTLHSADAVALAAQADAHTAYNAAAGLAPTQSLTGQDLGGLTLGPGVYNFASSGGLTGVLTLDAGGNANAQFVFQFGSTITTATASQVVLINGAKPCNVFWQVGSSATLGTGTMFAGNVIALASVTANSNVMAQGGLFALNAAVTMINDQITSQGTCGAAVIVLQPTTSSTTTTLATSTTPLVPIPNKATKDGNALHKNEQLVLLGGSISAKLEDVGYVSTEENHFKLDDVLQTRTYIQLDFAMSPVTERAFLPLIAGADINDLSSDAGKVWQSTLETVTRQDGCQRAYYGCQLEDPTTLELLIDWDSKDSHQKFIDSDAYGPFGKHLGTIMSGGPELYHVKFTTPHTTAFSAPVLELATFYFESESSDVEAAFEKFAKVAAKSAEGLVGAASGWSIEEVEHSSLKGNGKARVLVVGWQSVDAHMKYRETQEFKESVPLLREKAKGAEMHHVELKAF</sequence>
<comment type="similarity">
    <text evidence="1">Belongs to the ice-binding protein family.</text>
</comment>
<dbReference type="Gene3D" id="3.30.70.100">
    <property type="match status" value="2"/>
</dbReference>
<keyword evidence="2 3" id="KW-0732">Signal</keyword>
<proteinExistence type="inferred from homology"/>
<dbReference type="STRING" id="331657.A0A4U0WT62"/>
<dbReference type="Proteomes" id="UP000308768">
    <property type="component" value="Unassembled WGS sequence"/>
</dbReference>
<feature type="signal peptide" evidence="3">
    <location>
        <begin position="1"/>
        <end position="19"/>
    </location>
</feature>
<feature type="chain" id="PRO_5020842565" description="ABM domain-containing protein" evidence="3">
    <location>
        <begin position="20"/>
        <end position="523"/>
    </location>
</feature>
<evidence type="ECO:0000256" key="2">
    <source>
        <dbReference type="ARBA" id="ARBA00022729"/>
    </source>
</evidence>
<dbReference type="SUPFAM" id="SSF54909">
    <property type="entry name" value="Dimeric alpha+beta barrel"/>
    <property type="match status" value="1"/>
</dbReference>
<evidence type="ECO:0000313" key="5">
    <source>
        <dbReference type="Proteomes" id="UP000308768"/>
    </source>
</evidence>
<evidence type="ECO:0008006" key="6">
    <source>
        <dbReference type="Google" id="ProtNLM"/>
    </source>
</evidence>
<keyword evidence="5" id="KW-1185">Reference proteome</keyword>
<dbReference type="EMBL" id="NAJN01001031">
    <property type="protein sequence ID" value="TKA66361.1"/>
    <property type="molecule type" value="Genomic_DNA"/>
</dbReference>
<accession>A0A4U0WT62</accession>
<evidence type="ECO:0000256" key="3">
    <source>
        <dbReference type="SAM" id="SignalP"/>
    </source>
</evidence>
<dbReference type="Pfam" id="PF11999">
    <property type="entry name" value="Ice_binding"/>
    <property type="match status" value="1"/>
</dbReference>
<reference evidence="4 5" key="1">
    <citation type="submission" date="2017-03" db="EMBL/GenBank/DDBJ databases">
        <title>Genomes of endolithic fungi from Antarctica.</title>
        <authorList>
            <person name="Coleine C."/>
            <person name="Masonjones S."/>
            <person name="Stajich J.E."/>
        </authorList>
    </citation>
    <scope>NUCLEOTIDE SEQUENCE [LARGE SCALE GENOMIC DNA]</scope>
    <source>
        <strain evidence="4 5">CCFEE 5187</strain>
    </source>
</reference>
<dbReference type="AlphaFoldDB" id="A0A4U0WT62"/>
<comment type="caution">
    <text evidence="4">The sequence shown here is derived from an EMBL/GenBank/DDBJ whole genome shotgun (WGS) entry which is preliminary data.</text>
</comment>
<name>A0A4U0WT62_9PEZI</name>
<protein>
    <recommendedName>
        <fullName evidence="6">ABM domain-containing protein</fullName>
    </recommendedName>
</protein>
<gene>
    <name evidence="4" type="ORF">B0A49_08692</name>
</gene>
<organism evidence="4 5">
    <name type="scientific">Cryomyces minteri</name>
    <dbReference type="NCBI Taxonomy" id="331657"/>
    <lineage>
        <taxon>Eukaryota</taxon>
        <taxon>Fungi</taxon>
        <taxon>Dikarya</taxon>
        <taxon>Ascomycota</taxon>
        <taxon>Pezizomycotina</taxon>
        <taxon>Dothideomycetes</taxon>
        <taxon>Dothideomycetes incertae sedis</taxon>
        <taxon>Cryomyces</taxon>
    </lineage>
</organism>
<evidence type="ECO:0000256" key="1">
    <source>
        <dbReference type="ARBA" id="ARBA00005445"/>
    </source>
</evidence>
<dbReference type="OrthoDB" id="3830579at2759"/>
<evidence type="ECO:0000313" key="4">
    <source>
        <dbReference type="EMBL" id="TKA66361.1"/>
    </source>
</evidence>
<dbReference type="InterPro" id="IPR021884">
    <property type="entry name" value="Ice-bd_prot"/>
</dbReference>
<dbReference type="InterPro" id="IPR011008">
    <property type="entry name" value="Dimeric_a/b-barrel"/>
</dbReference>